<protein>
    <recommendedName>
        <fullName evidence="3">histidine kinase</fullName>
        <ecNumber evidence="3">2.7.13.3</ecNumber>
    </recommendedName>
</protein>
<keyword evidence="6 11" id="KW-0812">Transmembrane</keyword>
<dbReference type="Gene3D" id="3.30.565.10">
    <property type="entry name" value="Histidine kinase-like ATPase, C-terminal domain"/>
    <property type="match status" value="1"/>
</dbReference>
<proteinExistence type="predicted"/>
<reference evidence="14 15" key="1">
    <citation type="submission" date="2019-04" db="EMBL/GenBank/DDBJ databases">
        <authorList>
            <person name="Li Y."/>
            <person name="Wang J."/>
        </authorList>
    </citation>
    <scope>NUCLEOTIDE SEQUENCE [LARGE SCALE GENOMIC DNA]</scope>
    <source>
        <strain evidence="14 15">DSM 14668</strain>
    </source>
</reference>
<dbReference type="PROSITE" id="PS50109">
    <property type="entry name" value="HIS_KIN"/>
    <property type="match status" value="1"/>
</dbReference>
<dbReference type="SMART" id="SM00388">
    <property type="entry name" value="HisKA"/>
    <property type="match status" value="1"/>
</dbReference>
<dbReference type="PROSITE" id="PS50885">
    <property type="entry name" value="HAMP"/>
    <property type="match status" value="1"/>
</dbReference>
<dbReference type="InterPro" id="IPR003661">
    <property type="entry name" value="HisK_dim/P_dom"/>
</dbReference>
<dbReference type="GO" id="GO:0000155">
    <property type="term" value="F:phosphorelay sensor kinase activity"/>
    <property type="evidence" value="ECO:0007669"/>
    <property type="project" value="InterPro"/>
</dbReference>
<dbReference type="SUPFAM" id="SSF55874">
    <property type="entry name" value="ATPase domain of HSP90 chaperone/DNA topoisomerase II/histidine kinase"/>
    <property type="match status" value="1"/>
</dbReference>
<dbReference type="AlphaFoldDB" id="A0A4V5PL70"/>
<keyword evidence="7" id="KW-0418">Kinase</keyword>
<organism evidence="14 15">
    <name type="scientific">Polyangium fumosum</name>
    <dbReference type="NCBI Taxonomy" id="889272"/>
    <lineage>
        <taxon>Bacteria</taxon>
        <taxon>Pseudomonadati</taxon>
        <taxon>Myxococcota</taxon>
        <taxon>Polyangia</taxon>
        <taxon>Polyangiales</taxon>
        <taxon>Polyangiaceae</taxon>
        <taxon>Polyangium</taxon>
    </lineage>
</organism>
<keyword evidence="9" id="KW-0902">Two-component regulatory system</keyword>
<dbReference type="Pfam" id="PF02518">
    <property type="entry name" value="HATPase_c"/>
    <property type="match status" value="1"/>
</dbReference>
<feature type="domain" description="HAMP" evidence="13">
    <location>
        <begin position="193"/>
        <end position="245"/>
    </location>
</feature>
<evidence type="ECO:0000256" key="2">
    <source>
        <dbReference type="ARBA" id="ARBA00004370"/>
    </source>
</evidence>
<dbReference type="RefSeq" id="WP_136934782.1">
    <property type="nucleotide sequence ID" value="NZ_SSMQ01000072.1"/>
</dbReference>
<comment type="subcellular location">
    <subcellularLocation>
        <location evidence="2">Membrane</location>
    </subcellularLocation>
</comment>
<dbReference type="CDD" id="cd00082">
    <property type="entry name" value="HisKA"/>
    <property type="match status" value="1"/>
</dbReference>
<evidence type="ECO:0000259" key="12">
    <source>
        <dbReference type="PROSITE" id="PS50109"/>
    </source>
</evidence>
<keyword evidence="10 11" id="KW-0472">Membrane</keyword>
<dbReference type="Proteomes" id="UP000309215">
    <property type="component" value="Unassembled WGS sequence"/>
</dbReference>
<gene>
    <name evidence="14" type="ORF">E8A74_42070</name>
</gene>
<evidence type="ECO:0000259" key="13">
    <source>
        <dbReference type="PROSITE" id="PS50885"/>
    </source>
</evidence>
<feature type="transmembrane region" description="Helical" evidence="11">
    <location>
        <begin position="39"/>
        <end position="59"/>
    </location>
</feature>
<dbReference type="CDD" id="cd06225">
    <property type="entry name" value="HAMP"/>
    <property type="match status" value="1"/>
</dbReference>
<accession>A0A4V5PL70</accession>
<dbReference type="InterPro" id="IPR036890">
    <property type="entry name" value="HATPase_C_sf"/>
</dbReference>
<evidence type="ECO:0000256" key="6">
    <source>
        <dbReference type="ARBA" id="ARBA00022692"/>
    </source>
</evidence>
<dbReference type="EC" id="2.7.13.3" evidence="3"/>
<sequence>MIRLLVASASAVGLILLVAYVASRIVRARTRGTSIRLQVFLALAGIVGAFAFGLGLLVLDRIEARATLLAEDAARDEAAAIAAVVGGELDARGASLGDVGGRIARSADPDALHFSLLDPGGRPVFRAGPARGEPGTVFVTAPILVQSHVVGQVEVVKPTLVITRTLTDFAPTVLAISLVLGAAAAAAAVLIGRAIARPIEALTDFAVRVSEGERRAPPPPAFGREVQRLSRAIDSMRRQLEGRPFVETFAADLSHELKNPVAAIRASAEVLADGALEEPEEAARFVGRIQQATERIEALLGDLLNLARIEARGVEDAAVVDLDKLARDAAAQARERGASVHVSTHGAATVRGSALWLSRALENLLDNAVTHGEPGEEIHVSLLREGDEVRFTVRSRGRIHPHVAGRLFRRFVTTRVENGGTGLGLAIVRAIAEAHSGSAECAESGPPEVSFRITLPAAKIL</sequence>
<dbReference type="InterPro" id="IPR005467">
    <property type="entry name" value="His_kinase_dom"/>
</dbReference>
<dbReference type="Gene3D" id="1.10.287.130">
    <property type="match status" value="1"/>
</dbReference>
<comment type="caution">
    <text evidence="14">The sequence shown here is derived from an EMBL/GenBank/DDBJ whole genome shotgun (WGS) entry which is preliminary data.</text>
</comment>
<dbReference type="InterPro" id="IPR003660">
    <property type="entry name" value="HAMP_dom"/>
</dbReference>
<keyword evidence="5" id="KW-0808">Transferase</keyword>
<dbReference type="InterPro" id="IPR004358">
    <property type="entry name" value="Sig_transdc_His_kin-like_C"/>
</dbReference>
<dbReference type="InterPro" id="IPR036097">
    <property type="entry name" value="HisK_dim/P_sf"/>
</dbReference>
<evidence type="ECO:0000256" key="11">
    <source>
        <dbReference type="SAM" id="Phobius"/>
    </source>
</evidence>
<dbReference type="InterPro" id="IPR003594">
    <property type="entry name" value="HATPase_dom"/>
</dbReference>
<evidence type="ECO:0000256" key="3">
    <source>
        <dbReference type="ARBA" id="ARBA00012438"/>
    </source>
</evidence>
<feature type="domain" description="Histidine kinase" evidence="12">
    <location>
        <begin position="252"/>
        <end position="459"/>
    </location>
</feature>
<evidence type="ECO:0000313" key="14">
    <source>
        <dbReference type="EMBL" id="TKC98196.1"/>
    </source>
</evidence>
<dbReference type="PANTHER" id="PTHR45436:SF5">
    <property type="entry name" value="SENSOR HISTIDINE KINASE TRCS"/>
    <property type="match status" value="1"/>
</dbReference>
<dbReference type="SMART" id="SM00387">
    <property type="entry name" value="HATPase_c"/>
    <property type="match status" value="1"/>
</dbReference>
<feature type="transmembrane region" description="Helical" evidence="11">
    <location>
        <begin position="173"/>
        <end position="196"/>
    </location>
</feature>
<dbReference type="GO" id="GO:0016020">
    <property type="term" value="C:membrane"/>
    <property type="evidence" value="ECO:0007669"/>
    <property type="project" value="UniProtKB-SubCell"/>
</dbReference>
<dbReference type="PRINTS" id="PR00344">
    <property type="entry name" value="BCTRLSENSOR"/>
</dbReference>
<evidence type="ECO:0000256" key="1">
    <source>
        <dbReference type="ARBA" id="ARBA00000085"/>
    </source>
</evidence>
<dbReference type="Pfam" id="PF00672">
    <property type="entry name" value="HAMP"/>
    <property type="match status" value="1"/>
</dbReference>
<evidence type="ECO:0000256" key="10">
    <source>
        <dbReference type="ARBA" id="ARBA00023136"/>
    </source>
</evidence>
<keyword evidence="8 11" id="KW-1133">Transmembrane helix</keyword>
<dbReference type="PANTHER" id="PTHR45436">
    <property type="entry name" value="SENSOR HISTIDINE KINASE YKOH"/>
    <property type="match status" value="1"/>
</dbReference>
<keyword evidence="15" id="KW-1185">Reference proteome</keyword>
<keyword evidence="4" id="KW-0597">Phosphoprotein</keyword>
<dbReference type="InterPro" id="IPR050428">
    <property type="entry name" value="TCS_sensor_his_kinase"/>
</dbReference>
<dbReference type="Gene3D" id="6.10.340.10">
    <property type="match status" value="1"/>
</dbReference>
<evidence type="ECO:0000256" key="4">
    <source>
        <dbReference type="ARBA" id="ARBA00022553"/>
    </source>
</evidence>
<evidence type="ECO:0000256" key="8">
    <source>
        <dbReference type="ARBA" id="ARBA00022989"/>
    </source>
</evidence>
<dbReference type="Pfam" id="PF00512">
    <property type="entry name" value="HisKA"/>
    <property type="match status" value="1"/>
</dbReference>
<evidence type="ECO:0000256" key="7">
    <source>
        <dbReference type="ARBA" id="ARBA00022777"/>
    </source>
</evidence>
<dbReference type="SUPFAM" id="SSF158472">
    <property type="entry name" value="HAMP domain-like"/>
    <property type="match status" value="1"/>
</dbReference>
<evidence type="ECO:0000313" key="15">
    <source>
        <dbReference type="Proteomes" id="UP000309215"/>
    </source>
</evidence>
<dbReference type="EMBL" id="SSMQ01000072">
    <property type="protein sequence ID" value="TKC98196.1"/>
    <property type="molecule type" value="Genomic_DNA"/>
</dbReference>
<name>A0A4V5PL70_9BACT</name>
<evidence type="ECO:0000256" key="9">
    <source>
        <dbReference type="ARBA" id="ARBA00023012"/>
    </source>
</evidence>
<dbReference type="OrthoDB" id="9813151at2"/>
<dbReference type="SUPFAM" id="SSF47384">
    <property type="entry name" value="Homodimeric domain of signal transducing histidine kinase"/>
    <property type="match status" value="1"/>
</dbReference>
<evidence type="ECO:0000256" key="5">
    <source>
        <dbReference type="ARBA" id="ARBA00022679"/>
    </source>
</evidence>
<comment type="catalytic activity">
    <reaction evidence="1">
        <text>ATP + protein L-histidine = ADP + protein N-phospho-L-histidine.</text>
        <dbReference type="EC" id="2.7.13.3"/>
    </reaction>
</comment>